<organism evidence="2 3">
    <name type="scientific">Rhizobium tropici</name>
    <dbReference type="NCBI Taxonomy" id="398"/>
    <lineage>
        <taxon>Bacteria</taxon>
        <taxon>Pseudomonadati</taxon>
        <taxon>Pseudomonadota</taxon>
        <taxon>Alphaproteobacteria</taxon>
        <taxon>Hyphomicrobiales</taxon>
        <taxon>Rhizobiaceae</taxon>
        <taxon>Rhizobium/Agrobacterium group</taxon>
        <taxon>Rhizobium</taxon>
    </lineage>
</organism>
<name>A0A329YJ91_RHITR</name>
<dbReference type="EMBL" id="QMKK01000025">
    <property type="protein sequence ID" value="RAX42012.1"/>
    <property type="molecule type" value="Genomic_DNA"/>
</dbReference>
<evidence type="ECO:0000313" key="3">
    <source>
        <dbReference type="Proteomes" id="UP000251205"/>
    </source>
</evidence>
<sequence>MRRLLPFTAGIALMATLSSCVTAPHVASPPPAGWKRFHAAKGACAIAVPDWMKIADGVAGSTQTQAGNVSRITVVFFLPEVGDYQRTTRIMSMVDPSMKIMSQSGRGTIGIINTPAGSLWTIISNTTPACSVKITSYAPPTGSIPDVISTMAVHLGPE</sequence>
<evidence type="ECO:0000256" key="1">
    <source>
        <dbReference type="SAM" id="SignalP"/>
    </source>
</evidence>
<accession>A0A329YJ91</accession>
<comment type="caution">
    <text evidence="2">The sequence shown here is derived from an EMBL/GenBank/DDBJ whole genome shotgun (WGS) entry which is preliminary data.</text>
</comment>
<gene>
    <name evidence="2" type="ORF">DQ393_10565</name>
</gene>
<dbReference type="Proteomes" id="UP000251205">
    <property type="component" value="Unassembled WGS sequence"/>
</dbReference>
<proteinExistence type="predicted"/>
<dbReference type="RefSeq" id="WP_112341702.1">
    <property type="nucleotide sequence ID" value="NZ_QMKK01000025.1"/>
</dbReference>
<protein>
    <recommendedName>
        <fullName evidence="4">Lipoprotein</fullName>
    </recommendedName>
</protein>
<dbReference type="OrthoDB" id="8410493at2"/>
<evidence type="ECO:0008006" key="4">
    <source>
        <dbReference type="Google" id="ProtNLM"/>
    </source>
</evidence>
<feature type="chain" id="PRO_5016441308" description="Lipoprotein" evidence="1">
    <location>
        <begin position="24"/>
        <end position="158"/>
    </location>
</feature>
<evidence type="ECO:0000313" key="2">
    <source>
        <dbReference type="EMBL" id="RAX42012.1"/>
    </source>
</evidence>
<keyword evidence="1" id="KW-0732">Signal</keyword>
<dbReference type="PROSITE" id="PS51257">
    <property type="entry name" value="PROKAR_LIPOPROTEIN"/>
    <property type="match status" value="1"/>
</dbReference>
<feature type="signal peptide" evidence="1">
    <location>
        <begin position="1"/>
        <end position="23"/>
    </location>
</feature>
<reference evidence="2 3" key="1">
    <citation type="submission" date="2018-06" db="EMBL/GenBank/DDBJ databases">
        <title>Whole Genome Sequence of an efficient microsymbiont, Rhizobium tropici.</title>
        <authorList>
            <person name="Srinivasan R."/>
            <person name="Singh H.V."/>
            <person name="Srivastava R."/>
            <person name="Kumari B."/>
            <person name="Radhakrishna A."/>
        </authorList>
    </citation>
    <scope>NUCLEOTIDE SEQUENCE [LARGE SCALE GENOMIC DNA]</scope>
    <source>
        <strain evidence="2 3">IGFRI Rhizo-19</strain>
    </source>
</reference>
<dbReference type="AlphaFoldDB" id="A0A329YJ91"/>